<dbReference type="InterPro" id="IPR024041">
    <property type="entry name" value="NH4_transpt_AmtB-like_dom"/>
</dbReference>
<protein>
    <recommendedName>
        <fullName evidence="9">Ammonium transporter AmtB-like domain-containing protein</fullName>
    </recommendedName>
</protein>
<dbReference type="PANTHER" id="PTHR43029">
    <property type="entry name" value="AMMONIUM TRANSPORTER MEP2"/>
    <property type="match status" value="1"/>
</dbReference>
<dbReference type="PANTHER" id="PTHR43029:SF10">
    <property type="entry name" value="AMMONIUM TRANSPORTER MEP2"/>
    <property type="match status" value="1"/>
</dbReference>
<evidence type="ECO:0000256" key="3">
    <source>
        <dbReference type="ARBA" id="ARBA00022448"/>
    </source>
</evidence>
<dbReference type="AlphaFoldDB" id="A0A382Q0G1"/>
<dbReference type="InterPro" id="IPR029020">
    <property type="entry name" value="Ammonium/urea_transptr"/>
</dbReference>
<evidence type="ECO:0000256" key="7">
    <source>
        <dbReference type="ARBA" id="ARBA00023177"/>
    </source>
</evidence>
<evidence type="ECO:0000256" key="2">
    <source>
        <dbReference type="ARBA" id="ARBA00005887"/>
    </source>
</evidence>
<keyword evidence="5 8" id="KW-1133">Transmembrane helix</keyword>
<feature type="transmembrane region" description="Helical" evidence="8">
    <location>
        <begin position="50"/>
        <end position="70"/>
    </location>
</feature>
<evidence type="ECO:0000256" key="8">
    <source>
        <dbReference type="SAM" id="Phobius"/>
    </source>
</evidence>
<dbReference type="Pfam" id="PF00909">
    <property type="entry name" value="Ammonium_transp"/>
    <property type="match status" value="1"/>
</dbReference>
<feature type="non-terminal residue" evidence="10">
    <location>
        <position position="1"/>
    </location>
</feature>
<feature type="transmembrane region" description="Helical" evidence="8">
    <location>
        <begin position="16"/>
        <end position="38"/>
    </location>
</feature>
<name>A0A382Q0G1_9ZZZZ</name>
<gene>
    <name evidence="10" type="ORF">METZ01_LOCUS331269</name>
</gene>
<dbReference type="InterPro" id="IPR001905">
    <property type="entry name" value="Ammonium_transpt"/>
</dbReference>
<evidence type="ECO:0000259" key="9">
    <source>
        <dbReference type="Pfam" id="PF00909"/>
    </source>
</evidence>
<dbReference type="EMBL" id="UINC01110718">
    <property type="protein sequence ID" value="SVC78415.1"/>
    <property type="molecule type" value="Genomic_DNA"/>
</dbReference>
<reference evidence="10" key="1">
    <citation type="submission" date="2018-05" db="EMBL/GenBank/DDBJ databases">
        <authorList>
            <person name="Lanie J.A."/>
            <person name="Ng W.-L."/>
            <person name="Kazmierczak K.M."/>
            <person name="Andrzejewski T.M."/>
            <person name="Davidsen T.M."/>
            <person name="Wayne K.J."/>
            <person name="Tettelin H."/>
            <person name="Glass J.I."/>
            <person name="Rusch D."/>
            <person name="Podicherti R."/>
            <person name="Tsui H.-C.T."/>
            <person name="Winkler M.E."/>
        </authorList>
    </citation>
    <scope>NUCLEOTIDE SEQUENCE</scope>
</reference>
<evidence type="ECO:0000256" key="1">
    <source>
        <dbReference type="ARBA" id="ARBA00004141"/>
    </source>
</evidence>
<accession>A0A382Q0G1</accession>
<evidence type="ECO:0000256" key="6">
    <source>
        <dbReference type="ARBA" id="ARBA00023136"/>
    </source>
</evidence>
<sequence>SFDDTLDVFAVHGVGGMWGAFATGIFAVAAVGGTAGLIEGEGAQLWRQLVAILATVGWTFVMTSVILLVIKYTMGLTVSETDEEQGLDIAEHGESAYTN</sequence>
<dbReference type="GO" id="GO:0005886">
    <property type="term" value="C:plasma membrane"/>
    <property type="evidence" value="ECO:0007669"/>
    <property type="project" value="TreeGrafter"/>
</dbReference>
<keyword evidence="4 8" id="KW-0812">Transmembrane</keyword>
<keyword evidence="3" id="KW-0813">Transport</keyword>
<dbReference type="GO" id="GO:0008519">
    <property type="term" value="F:ammonium channel activity"/>
    <property type="evidence" value="ECO:0007669"/>
    <property type="project" value="InterPro"/>
</dbReference>
<evidence type="ECO:0000313" key="10">
    <source>
        <dbReference type="EMBL" id="SVC78415.1"/>
    </source>
</evidence>
<feature type="domain" description="Ammonium transporter AmtB-like" evidence="9">
    <location>
        <begin position="2"/>
        <end position="97"/>
    </location>
</feature>
<organism evidence="10">
    <name type="scientific">marine metagenome</name>
    <dbReference type="NCBI Taxonomy" id="408172"/>
    <lineage>
        <taxon>unclassified sequences</taxon>
        <taxon>metagenomes</taxon>
        <taxon>ecological metagenomes</taxon>
    </lineage>
</organism>
<keyword evidence="6 8" id="KW-0472">Membrane</keyword>
<comment type="similarity">
    <text evidence="2">Belongs to the ammonia transporter channel (TC 1.A.11.2) family.</text>
</comment>
<proteinExistence type="inferred from homology"/>
<dbReference type="Gene3D" id="1.10.3430.10">
    <property type="entry name" value="Ammonium transporter AmtB like domains"/>
    <property type="match status" value="1"/>
</dbReference>
<keyword evidence="7" id="KW-0924">Ammonia transport</keyword>
<evidence type="ECO:0000256" key="4">
    <source>
        <dbReference type="ARBA" id="ARBA00022692"/>
    </source>
</evidence>
<comment type="subcellular location">
    <subcellularLocation>
        <location evidence="1">Membrane</location>
        <topology evidence="1">Multi-pass membrane protein</topology>
    </subcellularLocation>
</comment>
<dbReference type="SUPFAM" id="SSF111352">
    <property type="entry name" value="Ammonium transporter"/>
    <property type="match status" value="1"/>
</dbReference>
<evidence type="ECO:0000256" key="5">
    <source>
        <dbReference type="ARBA" id="ARBA00022989"/>
    </source>
</evidence>